<dbReference type="EMBL" id="FUYC01000002">
    <property type="protein sequence ID" value="SKA73979.1"/>
    <property type="molecule type" value="Genomic_DNA"/>
</dbReference>
<feature type="domain" description="4Fe-4S ferredoxin-type" evidence="4">
    <location>
        <begin position="233"/>
        <end position="262"/>
    </location>
</feature>
<sequence length="310" mass="34770">MRILRRFMRPSTRAFFDAADEAGKNWYEKIHGYCYARWPYLYIGVATGSRKLAALLTLPLSLWVCRRNPPFPGKGDERPSFADSYHGKPMPLEDATRLVTLNRSVHMPDLEHVVPYAQAREIILRNPERIVLLDCPCRVVRKNPCLPLDVCLIIGDPVASFILDHQPERAREITPEEAVRVLKETDERGNVHHAFFKEAMLGRFYAICNCCSCCCGAMQAQRNGIPMLCSSGYAAQVDAERCVGCGNCTKYCQFDALRLEDGLVHVTGDCMGCGVCVSKCPKDALSLVRAPERGTPLQVERLEDLENSSK</sequence>
<dbReference type="InterPro" id="IPR017900">
    <property type="entry name" value="4Fe4S_Fe_S_CS"/>
</dbReference>
<dbReference type="Gene3D" id="3.30.70.20">
    <property type="match status" value="1"/>
</dbReference>
<dbReference type="OrthoDB" id="5422346at2"/>
<keyword evidence="2" id="KW-0408">Iron</keyword>
<evidence type="ECO:0000313" key="6">
    <source>
        <dbReference type="Proteomes" id="UP000190027"/>
    </source>
</evidence>
<dbReference type="STRING" id="1121449.SAMN02745704_00567"/>
<keyword evidence="1" id="KW-0479">Metal-binding</keyword>
<dbReference type="Pfam" id="PF14697">
    <property type="entry name" value="Fer4_21"/>
    <property type="match status" value="1"/>
</dbReference>
<gene>
    <name evidence="5" type="ORF">SAMN02745704_00567</name>
</gene>
<evidence type="ECO:0000256" key="3">
    <source>
        <dbReference type="ARBA" id="ARBA00023014"/>
    </source>
</evidence>
<dbReference type="Proteomes" id="UP000190027">
    <property type="component" value="Unassembled WGS sequence"/>
</dbReference>
<dbReference type="GO" id="GO:0046872">
    <property type="term" value="F:metal ion binding"/>
    <property type="evidence" value="ECO:0007669"/>
    <property type="project" value="UniProtKB-KW"/>
</dbReference>
<dbReference type="AlphaFoldDB" id="A0A1T4WA30"/>
<evidence type="ECO:0000313" key="5">
    <source>
        <dbReference type="EMBL" id="SKA73979.1"/>
    </source>
</evidence>
<organism evidence="5 6">
    <name type="scientific">Paucidesulfovibrio gracilis DSM 16080</name>
    <dbReference type="NCBI Taxonomy" id="1121449"/>
    <lineage>
        <taxon>Bacteria</taxon>
        <taxon>Pseudomonadati</taxon>
        <taxon>Thermodesulfobacteriota</taxon>
        <taxon>Desulfovibrionia</taxon>
        <taxon>Desulfovibrionales</taxon>
        <taxon>Desulfovibrionaceae</taxon>
        <taxon>Paucidesulfovibrio</taxon>
    </lineage>
</organism>
<name>A0A1T4WA30_9BACT</name>
<dbReference type="GO" id="GO:0051536">
    <property type="term" value="F:iron-sulfur cluster binding"/>
    <property type="evidence" value="ECO:0007669"/>
    <property type="project" value="UniProtKB-KW"/>
</dbReference>
<proteinExistence type="predicted"/>
<dbReference type="SUPFAM" id="SSF54862">
    <property type="entry name" value="4Fe-4S ferredoxins"/>
    <property type="match status" value="1"/>
</dbReference>
<evidence type="ECO:0000256" key="1">
    <source>
        <dbReference type="ARBA" id="ARBA00022723"/>
    </source>
</evidence>
<keyword evidence="6" id="KW-1185">Reference proteome</keyword>
<dbReference type="PROSITE" id="PS51379">
    <property type="entry name" value="4FE4S_FER_2"/>
    <property type="match status" value="2"/>
</dbReference>
<accession>A0A1T4WA30</accession>
<reference evidence="5 6" key="1">
    <citation type="submission" date="2017-02" db="EMBL/GenBank/DDBJ databases">
        <authorList>
            <person name="Peterson S.W."/>
        </authorList>
    </citation>
    <scope>NUCLEOTIDE SEQUENCE [LARGE SCALE GENOMIC DNA]</scope>
    <source>
        <strain evidence="5 6">DSM 16080</strain>
    </source>
</reference>
<evidence type="ECO:0000259" key="4">
    <source>
        <dbReference type="PROSITE" id="PS51379"/>
    </source>
</evidence>
<dbReference type="InterPro" id="IPR017896">
    <property type="entry name" value="4Fe4S_Fe-S-bd"/>
</dbReference>
<dbReference type="RefSeq" id="WP_078716147.1">
    <property type="nucleotide sequence ID" value="NZ_FUYC01000002.1"/>
</dbReference>
<dbReference type="PROSITE" id="PS00198">
    <property type="entry name" value="4FE4S_FER_1"/>
    <property type="match status" value="1"/>
</dbReference>
<feature type="domain" description="4Fe-4S ferredoxin-type" evidence="4">
    <location>
        <begin position="270"/>
        <end position="290"/>
    </location>
</feature>
<evidence type="ECO:0000256" key="2">
    <source>
        <dbReference type="ARBA" id="ARBA00023004"/>
    </source>
</evidence>
<keyword evidence="3" id="KW-0411">Iron-sulfur</keyword>
<protein>
    <submittedName>
        <fullName evidence="5">4Fe-4S binding domain-containing protein</fullName>
    </submittedName>
</protein>